<keyword evidence="5" id="KW-0997">Cell inner membrane</keyword>
<dbReference type="GO" id="GO:0000287">
    <property type="term" value="F:magnesium ion binding"/>
    <property type="evidence" value="ECO:0007669"/>
    <property type="project" value="TreeGrafter"/>
</dbReference>
<dbReference type="InterPro" id="IPR045861">
    <property type="entry name" value="CorA_cytoplasmic_dom"/>
</dbReference>
<dbReference type="PANTHER" id="PTHR46494">
    <property type="entry name" value="CORA FAMILY METAL ION TRANSPORTER (EUROFUNG)"/>
    <property type="match status" value="1"/>
</dbReference>
<dbReference type="Pfam" id="PF01544">
    <property type="entry name" value="CorA"/>
    <property type="match status" value="1"/>
</dbReference>
<dbReference type="GO" id="GO:0005886">
    <property type="term" value="C:plasma membrane"/>
    <property type="evidence" value="ECO:0007669"/>
    <property type="project" value="UniProtKB-SubCell"/>
</dbReference>
<feature type="transmembrane region" description="Helical" evidence="11">
    <location>
        <begin position="240"/>
        <end position="257"/>
    </location>
</feature>
<evidence type="ECO:0000256" key="9">
    <source>
        <dbReference type="ARBA" id="ARBA00023065"/>
    </source>
</evidence>
<keyword evidence="6 11" id="KW-0812">Transmembrane</keyword>
<dbReference type="PANTHER" id="PTHR46494:SF3">
    <property type="entry name" value="ZINC TRANSPORT PROTEIN ZNTB"/>
    <property type="match status" value="1"/>
</dbReference>
<dbReference type="GO" id="GO:0015095">
    <property type="term" value="F:magnesium ion transmembrane transporter activity"/>
    <property type="evidence" value="ECO:0007669"/>
    <property type="project" value="TreeGrafter"/>
</dbReference>
<evidence type="ECO:0000313" key="12">
    <source>
        <dbReference type="EMBL" id="SFV70421.1"/>
    </source>
</evidence>
<evidence type="ECO:0000256" key="11">
    <source>
        <dbReference type="SAM" id="Phobius"/>
    </source>
</evidence>
<evidence type="ECO:0000256" key="5">
    <source>
        <dbReference type="ARBA" id="ARBA00022519"/>
    </source>
</evidence>
<comment type="subcellular location">
    <subcellularLocation>
        <location evidence="1">Cell membrane</location>
        <topology evidence="1">Multi-pass membrane protein</topology>
    </subcellularLocation>
</comment>
<keyword evidence="10 11" id="KW-0472">Membrane</keyword>
<evidence type="ECO:0000256" key="3">
    <source>
        <dbReference type="ARBA" id="ARBA00022448"/>
    </source>
</evidence>
<dbReference type="InterPro" id="IPR045863">
    <property type="entry name" value="CorA_TM1_TM2"/>
</dbReference>
<dbReference type="GO" id="GO:0050897">
    <property type="term" value="F:cobalt ion binding"/>
    <property type="evidence" value="ECO:0007669"/>
    <property type="project" value="TreeGrafter"/>
</dbReference>
<organism evidence="12">
    <name type="scientific">hydrothermal vent metagenome</name>
    <dbReference type="NCBI Taxonomy" id="652676"/>
    <lineage>
        <taxon>unclassified sequences</taxon>
        <taxon>metagenomes</taxon>
        <taxon>ecological metagenomes</taxon>
    </lineage>
</organism>
<evidence type="ECO:0000256" key="6">
    <source>
        <dbReference type="ARBA" id="ARBA00022692"/>
    </source>
</evidence>
<dbReference type="SUPFAM" id="SSF143865">
    <property type="entry name" value="CorA soluble domain-like"/>
    <property type="match status" value="1"/>
</dbReference>
<dbReference type="AlphaFoldDB" id="A0A1W1CXP6"/>
<evidence type="ECO:0000256" key="8">
    <source>
        <dbReference type="ARBA" id="ARBA00022989"/>
    </source>
</evidence>
<dbReference type="Gene3D" id="1.20.58.340">
    <property type="entry name" value="Magnesium transport protein CorA, transmembrane region"/>
    <property type="match status" value="2"/>
</dbReference>
<evidence type="ECO:0000256" key="1">
    <source>
        <dbReference type="ARBA" id="ARBA00004651"/>
    </source>
</evidence>
<dbReference type="SUPFAM" id="SSF144083">
    <property type="entry name" value="Magnesium transport protein CorA, transmembrane region"/>
    <property type="match status" value="1"/>
</dbReference>
<keyword evidence="3" id="KW-0813">Transport</keyword>
<evidence type="ECO:0000256" key="7">
    <source>
        <dbReference type="ARBA" id="ARBA00022833"/>
    </source>
</evidence>
<evidence type="ECO:0000256" key="10">
    <source>
        <dbReference type="ARBA" id="ARBA00023136"/>
    </source>
</evidence>
<dbReference type="EMBL" id="FPHH01000144">
    <property type="protein sequence ID" value="SFV70421.1"/>
    <property type="molecule type" value="Genomic_DNA"/>
</dbReference>
<dbReference type="GO" id="GO:0015087">
    <property type="term" value="F:cobalt ion transmembrane transporter activity"/>
    <property type="evidence" value="ECO:0007669"/>
    <property type="project" value="TreeGrafter"/>
</dbReference>
<feature type="transmembrane region" description="Helical" evidence="11">
    <location>
        <begin position="200"/>
        <end position="220"/>
    </location>
</feature>
<comment type="similarity">
    <text evidence="2">Belongs to the CorA metal ion transporter (MIT) (TC 1.A.35) family.</text>
</comment>
<keyword evidence="7" id="KW-0862">Zinc</keyword>
<gene>
    <name evidence="12" type="ORF">MNB_SM-5-1247</name>
</gene>
<keyword evidence="4" id="KW-1003">Cell membrane</keyword>
<reference evidence="12" key="1">
    <citation type="submission" date="2016-10" db="EMBL/GenBank/DDBJ databases">
        <authorList>
            <person name="de Groot N.N."/>
        </authorList>
    </citation>
    <scope>NUCLEOTIDE SEQUENCE</scope>
</reference>
<accession>A0A1W1CXP6</accession>
<evidence type="ECO:0000256" key="2">
    <source>
        <dbReference type="ARBA" id="ARBA00009765"/>
    </source>
</evidence>
<protein>
    <submittedName>
        <fullName evidence="12">Magnesium and cobalt transport protein CorA</fullName>
    </submittedName>
</protein>
<keyword evidence="9" id="KW-0406">Ion transport</keyword>
<name>A0A1W1CXP6_9ZZZZ</name>
<feature type="transmembrane region" description="Helical" evidence="11">
    <location>
        <begin position="128"/>
        <end position="146"/>
    </location>
</feature>
<dbReference type="InterPro" id="IPR002523">
    <property type="entry name" value="MgTranspt_CorA/ZnTranspt_ZntB"/>
</dbReference>
<evidence type="ECO:0000256" key="4">
    <source>
        <dbReference type="ARBA" id="ARBA00022475"/>
    </source>
</evidence>
<proteinExistence type="inferred from homology"/>
<sequence length="265" mass="31838">MLKELLDTFHLEDIQSTEHPSDFIVQDPYNILILRLPEVQNKSIVTLSYAFVIYDELCYLYDRENKELNKLGSLVEMSDFVDDKTELLIKEVKSYHYEVENLEEILYDENYDSNFMQKWLTYKKNSSIIYRLMYHATLSFELFVLYHKRHKSVNFKEVAYEDLLEHMERIRDMTQDTTDRLDPLYDFYRAKVDEKMNRNVYYLTLLSGFFLPLTLITGFFGMNTGGLLWVNDPHGTFKVLVSAIILELLFFLPFYFFNRRKSKNR</sequence>
<keyword evidence="8 11" id="KW-1133">Transmembrane helix</keyword>